<protein>
    <submittedName>
        <fullName evidence="5">2,4-dihydroxyhept-2-ene-1,7-dioic acid aldolase</fullName>
    </submittedName>
</protein>
<accession>A0A918DVK5</accession>
<sequence length="271" mass="29005">MVPNRIKQIWSKGGQAINGWLSIACPFTAEIMAEQGYDAITIDMQHGLVGYEVGTTMLQAMRASGVTPMVRVPWLDPGAVMKALDAGAYGIVCPMINNAEEAARLVSYVRYPPTGNRSFGPTRVNFAAGADYGQHADDEILCFAMIETAEAVENIDEILATPGLDGVYIGPADLTLGLTGRKYRTGFDREEPEMIEAIKHILQCTHKAGLRACLHNGSAEYAARALEWGFDLVTVSNDVRLLAGAAKASVDKVRELQGGSAVFSSSSAGGY</sequence>
<name>A0A918DVK5_9GAMM</name>
<evidence type="ECO:0000256" key="3">
    <source>
        <dbReference type="ARBA" id="ARBA00023239"/>
    </source>
</evidence>
<proteinExistence type="inferred from homology"/>
<evidence type="ECO:0000256" key="2">
    <source>
        <dbReference type="ARBA" id="ARBA00022723"/>
    </source>
</evidence>
<dbReference type="InterPro" id="IPR050251">
    <property type="entry name" value="HpcH-HpaI_aldolase"/>
</dbReference>
<dbReference type="PROSITE" id="PS51257">
    <property type="entry name" value="PROKAR_LIPOPROTEIN"/>
    <property type="match status" value="1"/>
</dbReference>
<dbReference type="InterPro" id="IPR040442">
    <property type="entry name" value="Pyrv_kinase-like_dom_sf"/>
</dbReference>
<evidence type="ECO:0000259" key="4">
    <source>
        <dbReference type="Pfam" id="PF03328"/>
    </source>
</evidence>
<dbReference type="PANTHER" id="PTHR30502:SF0">
    <property type="entry name" value="PHOSPHOENOLPYRUVATE CARBOXYLASE FAMILY PROTEIN"/>
    <property type="match status" value="1"/>
</dbReference>
<gene>
    <name evidence="5" type="primary">hpcH</name>
    <name evidence="5" type="ORF">GCM10011348_30530</name>
</gene>
<keyword evidence="2" id="KW-0479">Metal-binding</keyword>
<reference evidence="5 6" key="1">
    <citation type="journal article" date="2014" name="Int. J. Syst. Evol. Microbiol.">
        <title>Complete genome sequence of Corynebacterium casei LMG S-19264T (=DSM 44701T), isolated from a smear-ripened cheese.</title>
        <authorList>
            <consortium name="US DOE Joint Genome Institute (JGI-PGF)"/>
            <person name="Walter F."/>
            <person name="Albersmeier A."/>
            <person name="Kalinowski J."/>
            <person name="Ruckert C."/>
        </authorList>
    </citation>
    <scope>NUCLEOTIDE SEQUENCE [LARGE SCALE GENOMIC DNA]</scope>
    <source>
        <strain evidence="5 6">CGMCC 1.7286</strain>
    </source>
</reference>
<dbReference type="SUPFAM" id="SSF51621">
    <property type="entry name" value="Phosphoenolpyruvate/pyruvate domain"/>
    <property type="match status" value="1"/>
</dbReference>
<dbReference type="Pfam" id="PF03328">
    <property type="entry name" value="HpcH_HpaI"/>
    <property type="match status" value="1"/>
</dbReference>
<evidence type="ECO:0000256" key="1">
    <source>
        <dbReference type="ARBA" id="ARBA00005568"/>
    </source>
</evidence>
<dbReference type="PANTHER" id="PTHR30502">
    <property type="entry name" value="2-KETO-3-DEOXY-L-RHAMNONATE ALDOLASE"/>
    <property type="match status" value="1"/>
</dbReference>
<comment type="caution">
    <text evidence="5">The sequence shown here is derived from an EMBL/GenBank/DDBJ whole genome shotgun (WGS) entry which is preliminary data.</text>
</comment>
<comment type="similarity">
    <text evidence="1">Belongs to the HpcH/HpaI aldolase family.</text>
</comment>
<dbReference type="Proteomes" id="UP000599578">
    <property type="component" value="Unassembled WGS sequence"/>
</dbReference>
<dbReference type="GO" id="GO:0046872">
    <property type="term" value="F:metal ion binding"/>
    <property type="evidence" value="ECO:0007669"/>
    <property type="project" value="UniProtKB-KW"/>
</dbReference>
<dbReference type="AlphaFoldDB" id="A0A918DVK5"/>
<dbReference type="RefSeq" id="WP_188861461.1">
    <property type="nucleotide sequence ID" value="NZ_BMLT01000007.1"/>
</dbReference>
<dbReference type="GO" id="GO:0005737">
    <property type="term" value="C:cytoplasm"/>
    <property type="evidence" value="ECO:0007669"/>
    <property type="project" value="TreeGrafter"/>
</dbReference>
<dbReference type="GO" id="GO:0016832">
    <property type="term" value="F:aldehyde-lyase activity"/>
    <property type="evidence" value="ECO:0007669"/>
    <property type="project" value="TreeGrafter"/>
</dbReference>
<evidence type="ECO:0000313" key="6">
    <source>
        <dbReference type="Proteomes" id="UP000599578"/>
    </source>
</evidence>
<keyword evidence="6" id="KW-1185">Reference proteome</keyword>
<dbReference type="EMBL" id="BMLT01000007">
    <property type="protein sequence ID" value="GGO84389.1"/>
    <property type="molecule type" value="Genomic_DNA"/>
</dbReference>
<keyword evidence="3" id="KW-0456">Lyase</keyword>
<dbReference type="InterPro" id="IPR015813">
    <property type="entry name" value="Pyrv/PenolPyrv_kinase-like_dom"/>
</dbReference>
<organism evidence="5 6">
    <name type="scientific">Marinobacterium nitratireducens</name>
    <dbReference type="NCBI Taxonomy" id="518897"/>
    <lineage>
        <taxon>Bacteria</taxon>
        <taxon>Pseudomonadati</taxon>
        <taxon>Pseudomonadota</taxon>
        <taxon>Gammaproteobacteria</taxon>
        <taxon>Oceanospirillales</taxon>
        <taxon>Oceanospirillaceae</taxon>
        <taxon>Marinobacterium</taxon>
    </lineage>
</organism>
<dbReference type="InterPro" id="IPR005000">
    <property type="entry name" value="Aldolase/citrate-lyase_domain"/>
</dbReference>
<dbReference type="Gene3D" id="3.20.20.60">
    <property type="entry name" value="Phosphoenolpyruvate-binding domains"/>
    <property type="match status" value="1"/>
</dbReference>
<evidence type="ECO:0000313" key="5">
    <source>
        <dbReference type="EMBL" id="GGO84389.1"/>
    </source>
</evidence>
<feature type="domain" description="HpcH/HpaI aldolase/citrate lyase" evidence="4">
    <location>
        <begin position="20"/>
        <end position="237"/>
    </location>
</feature>